<comment type="caution">
    <text evidence="2">The sequence shown here is derived from an EMBL/GenBank/DDBJ whole genome shotgun (WGS) entry which is preliminary data.</text>
</comment>
<sequence>MKQHTEHDKSKELTIRVNADTTGALKGIKEVTEAANECVAALEKLEKTMGRFTNKNDSIEKIEVPIFYKRERIDEAIARVAQFEGFRIARNI</sequence>
<dbReference type="EMBL" id="WBPB01000015">
    <property type="protein sequence ID" value="KAB2500659.1"/>
    <property type="molecule type" value="Genomic_DNA"/>
</dbReference>
<accession>A0AB34D9N7</accession>
<evidence type="ECO:0000256" key="1">
    <source>
        <dbReference type="SAM" id="Coils"/>
    </source>
</evidence>
<name>A0AB34D9N7_BACCE</name>
<reference evidence="2 3" key="1">
    <citation type="submission" date="2019-10" db="EMBL/GenBank/DDBJ databases">
        <title>Bacillus from the desert of Cuatro Cinegas, Coahuila.</title>
        <authorList>
            <person name="Olmedo-Alvarez G."/>
            <person name="Saldana S."/>
            <person name="Barcelo D."/>
        </authorList>
    </citation>
    <scope>NUCLEOTIDE SEQUENCE [LARGE SCALE GENOMIC DNA]</scope>
    <source>
        <strain evidence="2 3">CH101a_3T</strain>
    </source>
</reference>
<organism evidence="2 3">
    <name type="scientific">Bacillus cereus</name>
    <dbReference type="NCBI Taxonomy" id="1396"/>
    <lineage>
        <taxon>Bacteria</taxon>
        <taxon>Bacillati</taxon>
        <taxon>Bacillota</taxon>
        <taxon>Bacilli</taxon>
        <taxon>Bacillales</taxon>
        <taxon>Bacillaceae</taxon>
        <taxon>Bacillus</taxon>
        <taxon>Bacillus cereus group</taxon>
    </lineage>
</organism>
<gene>
    <name evidence="2" type="ORF">F8158_08415</name>
</gene>
<keyword evidence="1" id="KW-0175">Coiled coil</keyword>
<evidence type="ECO:0000313" key="3">
    <source>
        <dbReference type="Proteomes" id="UP000477920"/>
    </source>
</evidence>
<evidence type="ECO:0008006" key="4">
    <source>
        <dbReference type="Google" id="ProtNLM"/>
    </source>
</evidence>
<dbReference type="AlphaFoldDB" id="A0AB34D9N7"/>
<evidence type="ECO:0000313" key="2">
    <source>
        <dbReference type="EMBL" id="KAB2500659.1"/>
    </source>
</evidence>
<dbReference type="Proteomes" id="UP000477920">
    <property type="component" value="Unassembled WGS sequence"/>
</dbReference>
<proteinExistence type="predicted"/>
<feature type="coiled-coil region" evidence="1">
    <location>
        <begin position="28"/>
        <end position="62"/>
    </location>
</feature>
<protein>
    <recommendedName>
        <fullName evidence="4">Ribosomal subunit interface protein</fullName>
    </recommendedName>
</protein>